<reference evidence="4" key="1">
    <citation type="journal article" date="2019" name="Int. J. Syst. Evol. Microbiol.">
        <title>The Global Catalogue of Microorganisms (GCM) 10K type strain sequencing project: providing services to taxonomists for standard genome sequencing and annotation.</title>
        <authorList>
            <consortium name="The Broad Institute Genomics Platform"/>
            <consortium name="The Broad Institute Genome Sequencing Center for Infectious Disease"/>
            <person name="Wu L."/>
            <person name="Ma J."/>
        </authorList>
    </citation>
    <scope>NUCLEOTIDE SEQUENCE [LARGE SCALE GENOMIC DNA]</scope>
    <source>
        <strain evidence="4">CGMCC 1.10131</strain>
    </source>
</reference>
<dbReference type="Proteomes" id="UP000651977">
    <property type="component" value="Unassembled WGS sequence"/>
</dbReference>
<keyword evidence="1" id="KW-0830">Ubiquinone</keyword>
<dbReference type="EMBL" id="BMDY01000004">
    <property type="protein sequence ID" value="GGA98375.1"/>
    <property type="molecule type" value="Genomic_DNA"/>
</dbReference>
<sequence length="95" mass="10379">MSNNEGRVIAGGIEVVVDSHHKSILEAYEQAGFTPEYHCREGVCGACRTTLLKGEVEYRHAPLANIPKGQILSCCSKPKGTIELAEQPPFKRQIA</sequence>
<organism evidence="3 4">
    <name type="scientific">Agarivorans gilvus</name>
    <dbReference type="NCBI Taxonomy" id="680279"/>
    <lineage>
        <taxon>Bacteria</taxon>
        <taxon>Pseudomonadati</taxon>
        <taxon>Pseudomonadota</taxon>
        <taxon>Gammaproteobacteria</taxon>
        <taxon>Alteromonadales</taxon>
        <taxon>Alteromonadaceae</taxon>
        <taxon>Agarivorans</taxon>
    </lineage>
</organism>
<gene>
    <name evidence="3" type="primary">yfaE</name>
    <name evidence="3" type="ORF">GCM10007414_09230</name>
</gene>
<evidence type="ECO:0000313" key="3">
    <source>
        <dbReference type="EMBL" id="GGA98375.1"/>
    </source>
</evidence>
<comment type="caution">
    <text evidence="3">The sequence shown here is derived from an EMBL/GenBank/DDBJ whole genome shotgun (WGS) entry which is preliminary data.</text>
</comment>
<dbReference type="InterPro" id="IPR006058">
    <property type="entry name" value="2Fe2S_fd_BS"/>
</dbReference>
<dbReference type="InterPro" id="IPR001041">
    <property type="entry name" value="2Fe-2S_ferredoxin-type"/>
</dbReference>
<evidence type="ECO:0000259" key="2">
    <source>
        <dbReference type="PROSITE" id="PS51085"/>
    </source>
</evidence>
<dbReference type="PROSITE" id="PS51085">
    <property type="entry name" value="2FE2S_FER_2"/>
    <property type="match status" value="1"/>
</dbReference>
<dbReference type="InterPro" id="IPR036010">
    <property type="entry name" value="2Fe-2S_ferredoxin-like_sf"/>
</dbReference>
<dbReference type="Gene3D" id="3.10.20.30">
    <property type="match status" value="1"/>
</dbReference>
<proteinExistence type="predicted"/>
<dbReference type="NCBIfam" id="NF007985">
    <property type="entry name" value="PRK10713.1"/>
    <property type="match status" value="1"/>
</dbReference>
<dbReference type="InterPro" id="IPR052353">
    <property type="entry name" value="Benzoxazolinone_Detox_Enz"/>
</dbReference>
<evidence type="ECO:0000313" key="4">
    <source>
        <dbReference type="Proteomes" id="UP000651977"/>
    </source>
</evidence>
<keyword evidence="4" id="KW-1185">Reference proteome</keyword>
<dbReference type="CDD" id="cd00207">
    <property type="entry name" value="fer2"/>
    <property type="match status" value="1"/>
</dbReference>
<feature type="domain" description="2Fe-2S ferredoxin-type" evidence="2">
    <location>
        <begin position="1"/>
        <end position="90"/>
    </location>
</feature>
<dbReference type="RefSeq" id="WP_055732221.1">
    <property type="nucleotide sequence ID" value="NZ_BMDY01000004.1"/>
</dbReference>
<dbReference type="SUPFAM" id="SSF54292">
    <property type="entry name" value="2Fe-2S ferredoxin-like"/>
    <property type="match status" value="1"/>
</dbReference>
<name>A0ABQ1HY54_9ALTE</name>
<evidence type="ECO:0000256" key="1">
    <source>
        <dbReference type="ARBA" id="ARBA00023075"/>
    </source>
</evidence>
<dbReference type="InterPro" id="IPR012675">
    <property type="entry name" value="Beta-grasp_dom_sf"/>
</dbReference>
<dbReference type="PANTHER" id="PTHR30212">
    <property type="entry name" value="PROTEIN YIIM"/>
    <property type="match status" value="1"/>
</dbReference>
<dbReference type="Pfam" id="PF00111">
    <property type="entry name" value="Fer2"/>
    <property type="match status" value="1"/>
</dbReference>
<accession>A0ABQ1HY54</accession>
<dbReference type="PANTHER" id="PTHR30212:SF2">
    <property type="entry name" value="PROTEIN YIIM"/>
    <property type="match status" value="1"/>
</dbReference>
<protein>
    <submittedName>
        <fullName evidence="3">(2Fe-2S) ferredoxin</fullName>
    </submittedName>
</protein>
<dbReference type="PROSITE" id="PS00197">
    <property type="entry name" value="2FE2S_FER_1"/>
    <property type="match status" value="1"/>
</dbReference>